<proteinExistence type="predicted"/>
<dbReference type="AlphaFoldDB" id="A0A7Y6ICN2"/>
<dbReference type="EMBL" id="JABWGN010000012">
    <property type="protein sequence ID" value="NUW35819.1"/>
    <property type="molecule type" value="Genomic_DNA"/>
</dbReference>
<dbReference type="Proteomes" id="UP000586042">
    <property type="component" value="Unassembled WGS sequence"/>
</dbReference>
<organism evidence="2 3">
    <name type="scientific">Nonomuraea montanisoli</name>
    <dbReference type="NCBI Taxonomy" id="2741721"/>
    <lineage>
        <taxon>Bacteria</taxon>
        <taxon>Bacillati</taxon>
        <taxon>Actinomycetota</taxon>
        <taxon>Actinomycetes</taxon>
        <taxon>Streptosporangiales</taxon>
        <taxon>Streptosporangiaceae</taxon>
        <taxon>Nonomuraea</taxon>
    </lineage>
</organism>
<keyword evidence="3" id="KW-1185">Reference proteome</keyword>
<protein>
    <recommendedName>
        <fullName evidence="4">NAD-dependent epimerase/dehydratase family protein</fullName>
    </recommendedName>
</protein>
<reference evidence="2 3" key="1">
    <citation type="submission" date="2020-06" db="EMBL/GenBank/DDBJ databases">
        <title>Nonomuraea sp. SMC257, a novel actinomycete isolated from soil.</title>
        <authorList>
            <person name="Chanama M."/>
        </authorList>
    </citation>
    <scope>NUCLEOTIDE SEQUENCE [LARGE SCALE GENOMIC DNA]</scope>
    <source>
        <strain evidence="2 3">SMC257</strain>
    </source>
</reference>
<comment type="caution">
    <text evidence="2">The sequence shown here is derived from an EMBL/GenBank/DDBJ whole genome shotgun (WGS) entry which is preliminary data.</text>
</comment>
<gene>
    <name evidence="2" type="ORF">HTZ77_31020</name>
</gene>
<feature type="region of interest" description="Disordered" evidence="1">
    <location>
        <begin position="121"/>
        <end position="147"/>
    </location>
</feature>
<dbReference type="Gene3D" id="3.40.50.720">
    <property type="entry name" value="NAD(P)-binding Rossmann-like Domain"/>
    <property type="match status" value="1"/>
</dbReference>
<evidence type="ECO:0000313" key="2">
    <source>
        <dbReference type="EMBL" id="NUW35819.1"/>
    </source>
</evidence>
<dbReference type="RefSeq" id="WP_175593245.1">
    <property type="nucleotide sequence ID" value="NZ_JABWGN010000012.1"/>
</dbReference>
<dbReference type="SUPFAM" id="SSF51735">
    <property type="entry name" value="NAD(P)-binding Rossmann-fold domains"/>
    <property type="match status" value="1"/>
</dbReference>
<dbReference type="InterPro" id="IPR036291">
    <property type="entry name" value="NAD(P)-bd_dom_sf"/>
</dbReference>
<name>A0A7Y6ICN2_9ACTN</name>
<evidence type="ECO:0008006" key="4">
    <source>
        <dbReference type="Google" id="ProtNLM"/>
    </source>
</evidence>
<evidence type="ECO:0000313" key="3">
    <source>
        <dbReference type="Proteomes" id="UP000586042"/>
    </source>
</evidence>
<accession>A0A7Y6ICN2</accession>
<evidence type="ECO:0000256" key="1">
    <source>
        <dbReference type="SAM" id="MobiDB-lite"/>
    </source>
</evidence>
<feature type="compositionally biased region" description="Basic residues" evidence="1">
    <location>
        <begin position="121"/>
        <end position="136"/>
    </location>
</feature>
<feature type="region of interest" description="Disordered" evidence="1">
    <location>
        <begin position="58"/>
        <end position="95"/>
    </location>
</feature>
<sequence>MRAAGAEPRPGSLEDLAGLRAAAAAADGVIHLAFVHDFADFQAAGRTDRRAVAALGEAPAGSGRPFAITSGTGLLPPGRVGTEEDEPGAHSPRGAAEQVALSFVERGVRVSVMRLPLVHRGGRAGTRRRRRRRAPARRAGDRDHRAAGGRALRLAGLLRHARHAGLLRLDPEAGGLEY</sequence>